<dbReference type="Pfam" id="PF11704">
    <property type="entry name" value="Folliculin"/>
    <property type="match status" value="1"/>
</dbReference>
<dbReference type="PANTHER" id="PTHR31441:SF2">
    <property type="entry name" value="FOLLICULIN"/>
    <property type="match status" value="1"/>
</dbReference>
<keyword evidence="14" id="KW-0539">Nucleus</keyword>
<feature type="compositionally biased region" description="Basic and acidic residues" evidence="16">
    <location>
        <begin position="180"/>
        <end position="189"/>
    </location>
</feature>
<dbReference type="GO" id="GO:0005829">
    <property type="term" value="C:cytosol"/>
    <property type="evidence" value="ECO:0007669"/>
    <property type="project" value="UniProtKB-SubCell"/>
</dbReference>
<evidence type="ECO:0000313" key="18">
    <source>
        <dbReference type="EMBL" id="UMM17032.1"/>
    </source>
</evidence>
<evidence type="ECO:0000256" key="11">
    <source>
        <dbReference type="ARBA" id="ARBA00023136"/>
    </source>
</evidence>
<feature type="compositionally biased region" description="Low complexity" evidence="16">
    <location>
        <begin position="34"/>
        <end position="48"/>
    </location>
</feature>
<keyword evidence="19" id="KW-1185">Reference proteome</keyword>
<dbReference type="Proteomes" id="UP000829354">
    <property type="component" value="Chromosome II"/>
</dbReference>
<evidence type="ECO:0000256" key="7">
    <source>
        <dbReference type="ARBA" id="ARBA00009987"/>
    </source>
</evidence>
<evidence type="ECO:0000313" key="19">
    <source>
        <dbReference type="Proteomes" id="UP000829354"/>
    </source>
</evidence>
<dbReference type="PANTHER" id="PTHR31441">
    <property type="entry name" value="FOLLICULIN FAMILY MEMBER"/>
    <property type="match status" value="1"/>
</dbReference>
<keyword evidence="13" id="KW-0458">Lysosome</keyword>
<dbReference type="Gene3D" id="1.10.10.1730">
    <property type="entry name" value="Folliculin"/>
    <property type="match status" value="1"/>
</dbReference>
<evidence type="ECO:0000256" key="9">
    <source>
        <dbReference type="ARBA" id="ARBA00022468"/>
    </source>
</evidence>
<dbReference type="InterPro" id="IPR037521">
    <property type="entry name" value="FLCN/SMCR8_DENN"/>
</dbReference>
<keyword evidence="11" id="KW-0472">Membrane</keyword>
<gene>
    <name evidence="18" type="ORF">L5515_013787</name>
</gene>
<feature type="region of interest" description="Disordered" evidence="16">
    <location>
        <begin position="27"/>
        <end position="51"/>
    </location>
</feature>
<accession>A0AAE9J741</accession>
<dbReference type="EMBL" id="CP092621">
    <property type="protein sequence ID" value="UMM17032.1"/>
    <property type="molecule type" value="Genomic_DNA"/>
</dbReference>
<name>A0AAE9J741_CAEBR</name>
<evidence type="ECO:0000256" key="16">
    <source>
        <dbReference type="SAM" id="MobiDB-lite"/>
    </source>
</evidence>
<dbReference type="PROSITE" id="PS51834">
    <property type="entry name" value="DENN_FLCN_SMCR8"/>
    <property type="match status" value="1"/>
</dbReference>
<keyword evidence="12" id="KW-0206">Cytoskeleton</keyword>
<evidence type="ECO:0000256" key="12">
    <source>
        <dbReference type="ARBA" id="ARBA00023212"/>
    </source>
</evidence>
<comment type="similarity">
    <text evidence="7">Belongs to the folliculin family.</text>
</comment>
<comment type="subcellular location">
    <subcellularLocation>
        <location evidence="2">Cell projection</location>
        <location evidence="2">Cilium</location>
    </subcellularLocation>
    <subcellularLocation>
        <location evidence="4">Cytoplasm</location>
        <location evidence="4">Cytoskeleton</location>
        <location evidence="4">Microtubule organizing center</location>
        <location evidence="4">Centrosome</location>
    </subcellularLocation>
    <subcellularLocation>
        <location evidence="3">Cytoplasm</location>
        <location evidence="3">Cytoskeleton</location>
        <location evidence="3">Spindle</location>
    </subcellularLocation>
    <subcellularLocation>
        <location evidence="5">Cytoplasm</location>
        <location evidence="5">Cytosol</location>
    </subcellularLocation>
    <subcellularLocation>
        <location evidence="6">Lysosome membrane</location>
    </subcellularLocation>
    <subcellularLocation>
        <location evidence="1">Nucleus</location>
    </subcellularLocation>
</comment>
<evidence type="ECO:0000256" key="2">
    <source>
        <dbReference type="ARBA" id="ARBA00004138"/>
    </source>
</evidence>
<evidence type="ECO:0000256" key="8">
    <source>
        <dbReference type="ARBA" id="ARBA00021824"/>
    </source>
</evidence>
<dbReference type="GO" id="GO:0005634">
    <property type="term" value="C:nucleus"/>
    <property type="evidence" value="ECO:0007669"/>
    <property type="project" value="UniProtKB-SubCell"/>
</dbReference>
<evidence type="ECO:0000256" key="5">
    <source>
        <dbReference type="ARBA" id="ARBA00004514"/>
    </source>
</evidence>
<dbReference type="InterPro" id="IPR032035">
    <property type="entry name" value="Folliculin_DENN"/>
</dbReference>
<dbReference type="GO" id="GO:0005813">
    <property type="term" value="C:centrosome"/>
    <property type="evidence" value="ECO:0007669"/>
    <property type="project" value="UniProtKB-SubCell"/>
</dbReference>
<evidence type="ECO:0000256" key="6">
    <source>
        <dbReference type="ARBA" id="ARBA00004656"/>
    </source>
</evidence>
<dbReference type="InterPro" id="IPR037520">
    <property type="entry name" value="Folliculin/SMCR8_longin"/>
</dbReference>
<protein>
    <recommendedName>
        <fullName evidence="8">Folliculin</fullName>
    </recommendedName>
</protein>
<evidence type="ECO:0000256" key="1">
    <source>
        <dbReference type="ARBA" id="ARBA00004123"/>
    </source>
</evidence>
<evidence type="ECO:0000256" key="10">
    <source>
        <dbReference type="ARBA" id="ARBA00022490"/>
    </source>
</evidence>
<keyword evidence="15" id="KW-0966">Cell projection</keyword>
<proteinExistence type="inferred from homology"/>
<reference evidence="18 19" key="1">
    <citation type="submission" date="2022-04" db="EMBL/GenBank/DDBJ databases">
        <title>Chromosome-level reference genomes for two strains of Caenorhabditis briggsae: an improved platform for comparative genomics.</title>
        <authorList>
            <person name="Stevens L."/>
            <person name="Andersen E."/>
        </authorList>
    </citation>
    <scope>NUCLEOTIDE SEQUENCE [LARGE SCALE GENOMIC DNA]</scope>
    <source>
        <strain evidence="18">VX34</strain>
        <tissue evidence="18">Whole-organism</tissue>
    </source>
</reference>
<keyword evidence="9" id="KW-0343">GTPase activation</keyword>
<dbReference type="GO" id="GO:0005096">
    <property type="term" value="F:GTPase activator activity"/>
    <property type="evidence" value="ECO:0007669"/>
    <property type="project" value="UniProtKB-KW"/>
</dbReference>
<evidence type="ECO:0000256" key="3">
    <source>
        <dbReference type="ARBA" id="ARBA00004186"/>
    </source>
</evidence>
<dbReference type="InterPro" id="IPR021713">
    <property type="entry name" value="Folliculin"/>
</dbReference>
<dbReference type="Pfam" id="PF16692">
    <property type="entry name" value="Folliculin_C"/>
    <property type="match status" value="1"/>
</dbReference>
<dbReference type="GO" id="GO:0005929">
    <property type="term" value="C:cilium"/>
    <property type="evidence" value="ECO:0007669"/>
    <property type="project" value="UniProtKB-SubCell"/>
</dbReference>
<evidence type="ECO:0000256" key="14">
    <source>
        <dbReference type="ARBA" id="ARBA00023242"/>
    </source>
</evidence>
<evidence type="ECO:0000259" key="17">
    <source>
        <dbReference type="PROSITE" id="PS51834"/>
    </source>
</evidence>
<dbReference type="GO" id="GO:0005765">
    <property type="term" value="C:lysosomal membrane"/>
    <property type="evidence" value="ECO:0007669"/>
    <property type="project" value="UniProtKB-SubCell"/>
</dbReference>
<dbReference type="InterPro" id="IPR044886">
    <property type="entry name" value="FLCN_DENN_C_sf"/>
</dbReference>
<dbReference type="GO" id="GO:0005819">
    <property type="term" value="C:spindle"/>
    <property type="evidence" value="ECO:0007669"/>
    <property type="project" value="UniProtKB-SubCell"/>
</dbReference>
<dbReference type="AlphaFoldDB" id="A0AAE9J741"/>
<dbReference type="Gene3D" id="3.40.50.12430">
    <property type="match status" value="1"/>
</dbReference>
<evidence type="ECO:0000256" key="4">
    <source>
        <dbReference type="ARBA" id="ARBA00004300"/>
    </source>
</evidence>
<sequence length="691" mass="77912">MQAVMALCHFCENHGPRIVMTCQPVRDVEEKESSPNPSTSLDPSTSDSPPGPIVPLIKFDGECEFHHRKQTKSEDGTSYPHYGNCTKFTIDLDDRCSACSSFRNGPCLLSNDHQTRTSYISSEVALQERVYERVKIACLRSLSCERSGDLEENGGTNSSKTPSKAPSKSSSKKPATPRKWRPEVIHEEPINGTRIPPSATVLQEPKEDGAKKALIKEKEEADGCVIFGDVDNGYCFAFVFRVIDAKARGFHRLFSLVVVTNDLTFLTNNFEYFKTTLGGIKTDLQTLAQEVYSKEILLIPKLTDEDIHKPEYQNMVGKSGTPNTKMAIQTDRSLTAVTATEEIWVRLHRHMMWTLRSPTLAFRDRVMEGKPTQDMMVLLELDQSQIVELELHHPNQHSSICRALPLMIEIQNYQRCRPSFMRRVHLKNEAALATRPDNFEGLENEVIKGEVSMAQLANLKIIASQLNASNEPEDLDILIHTLVTGGQVAVESREKECCRQFLLAISNLLPIGCIKLATYKDQYLPEYSSRFNLIGGPHNMDIPLDVSDVIVVRVMPRDLSIVDSDKMSLENCVIEVRRRPENDGSGGGLPQIVKRYRDLLLDADVRDTLLESVLRTTREGWMHKAKICYQMKHHLPASEIFKHITGVGYDDRQVVMYWTAGLSDAYKQHVIASLQHTRHMSIPQTSTTSSR</sequence>
<feature type="region of interest" description="Disordered" evidence="16">
    <location>
        <begin position="147"/>
        <end position="199"/>
    </location>
</feature>
<evidence type="ECO:0000256" key="13">
    <source>
        <dbReference type="ARBA" id="ARBA00023228"/>
    </source>
</evidence>
<keyword evidence="10" id="KW-0963">Cytoplasm</keyword>
<evidence type="ECO:0000256" key="15">
    <source>
        <dbReference type="ARBA" id="ARBA00023273"/>
    </source>
</evidence>
<organism evidence="18 19">
    <name type="scientific">Caenorhabditis briggsae</name>
    <dbReference type="NCBI Taxonomy" id="6238"/>
    <lineage>
        <taxon>Eukaryota</taxon>
        <taxon>Metazoa</taxon>
        <taxon>Ecdysozoa</taxon>
        <taxon>Nematoda</taxon>
        <taxon>Chromadorea</taxon>
        <taxon>Rhabditida</taxon>
        <taxon>Rhabditina</taxon>
        <taxon>Rhabditomorpha</taxon>
        <taxon>Rhabditoidea</taxon>
        <taxon>Rhabditidae</taxon>
        <taxon>Peloderinae</taxon>
        <taxon>Caenorhabditis</taxon>
    </lineage>
</organism>
<feature type="domain" description="UDENN FLCN/SMCR8-type" evidence="17">
    <location>
        <begin position="175"/>
        <end position="663"/>
    </location>
</feature>
<feature type="compositionally biased region" description="Low complexity" evidence="16">
    <location>
        <begin position="158"/>
        <end position="174"/>
    </location>
</feature>